<dbReference type="Proteomes" id="UP000195273">
    <property type="component" value="Chromosome"/>
</dbReference>
<accession>A0A1Y0EH89</accession>
<evidence type="ECO:0000313" key="2">
    <source>
        <dbReference type="Proteomes" id="UP000195273"/>
    </source>
</evidence>
<dbReference type="OrthoDB" id="8305513at2"/>
<dbReference type="KEGG" id="lvs:LOKVESSMR4R_03699"/>
<reference evidence="1 2" key="1">
    <citation type="submission" date="2017-05" db="EMBL/GenBank/DDBJ databases">
        <title>Genome Sequence of Loktanella vestfoldensis Strain SMR4r Isolated from a Culture of the Diatom Skeletonema marinoi.</title>
        <authorList>
            <person name="Topel M."/>
            <person name="Pinder M.I.M."/>
            <person name="Johansson O.N."/>
            <person name="Kourtchenko O."/>
            <person name="Godhe A."/>
            <person name="Clarke A.K."/>
        </authorList>
    </citation>
    <scope>NUCLEOTIDE SEQUENCE [LARGE SCALE GENOMIC DNA]</scope>
    <source>
        <strain evidence="1 2">SMR4r</strain>
    </source>
</reference>
<gene>
    <name evidence="1" type="ORF">LOKVESSMR4R_03699</name>
</gene>
<evidence type="ECO:0000313" key="1">
    <source>
        <dbReference type="EMBL" id="ARU02965.1"/>
    </source>
</evidence>
<protein>
    <recommendedName>
        <fullName evidence="3">Phage tail protein</fullName>
    </recommendedName>
</protein>
<keyword evidence="2" id="KW-1185">Reference proteome</keyword>
<name>A0A1Y0EH89_9RHOB</name>
<dbReference type="EMBL" id="CP021431">
    <property type="protein sequence ID" value="ARU02965.1"/>
    <property type="molecule type" value="Genomic_DNA"/>
</dbReference>
<evidence type="ECO:0008006" key="3">
    <source>
        <dbReference type="Google" id="ProtNLM"/>
    </source>
</evidence>
<dbReference type="AlphaFoldDB" id="A0A1Y0EH89"/>
<proteinExistence type="predicted"/>
<organism evidence="1 2">
    <name type="scientific">Yoonia vestfoldensis</name>
    <dbReference type="NCBI Taxonomy" id="245188"/>
    <lineage>
        <taxon>Bacteria</taxon>
        <taxon>Pseudomonadati</taxon>
        <taxon>Pseudomonadota</taxon>
        <taxon>Alphaproteobacteria</taxon>
        <taxon>Rhodobacterales</taxon>
        <taxon>Paracoccaceae</taxon>
        <taxon>Yoonia</taxon>
    </lineage>
</organism>
<dbReference type="RefSeq" id="WP_087211821.1">
    <property type="nucleotide sequence ID" value="NZ_CP021431.1"/>
</dbReference>
<sequence length="252" mass="27065">MPRPTTPTLAPYTSQLPDVNNPATWAERTPLFWNWVTGPGYTNLADLLTYSEAAIDFIDGALLGSETLVDAVAAIPLIGIPFPVWDHITGCPIPSNAGSAKFIKLTAGLTGVGQYNEGLLTSESVSGSAPEITATAVIVGGPMDGQTVPLINTEQAFLRPRTTSGTLQTQSSQDHKHRNSMGFDDGRFFGWLQGDNTPFFGSELISNVGRVSVVLSPEGGQAVRVAYTDVMRDLSGETRPRNRSVTYYMRTV</sequence>